<comment type="caution">
    <text evidence="1">The sequence shown here is derived from an EMBL/GenBank/DDBJ whole genome shotgun (WGS) entry which is preliminary data.</text>
</comment>
<reference evidence="1" key="1">
    <citation type="submission" date="2022-10" db="EMBL/GenBank/DDBJ databases">
        <title>Genome Sequence of Xylaria curta.</title>
        <authorList>
            <person name="Buettner E."/>
        </authorList>
    </citation>
    <scope>NUCLEOTIDE SEQUENCE</scope>
    <source>
        <strain evidence="1">Babe10</strain>
    </source>
</reference>
<dbReference type="EMBL" id="JAPDGR010000096">
    <property type="protein sequence ID" value="KAJ2996419.1"/>
    <property type="molecule type" value="Genomic_DNA"/>
</dbReference>
<evidence type="ECO:0000313" key="1">
    <source>
        <dbReference type="EMBL" id="KAJ2996419.1"/>
    </source>
</evidence>
<sequence>MLSEKHDPESIAICGFACHLPGGSDSPENLWNLIYKGQSAHGDVPESRFNIDGFYHPQGMHRPGSMAMRGGYFLHNDVHAFENTFFDINNLEALYMDPQQKKLLEVVFQCLENAGIPLDEASGSNTGCYVGNFTADFQAMQRKEFDYAHRYTATGSGTTILANRISHVFNLLGPSLVIDTACSSSLYSLHVACSALENYECDAAIVAGANLILSPEQHMTIMKTGVLSESSTCHTFDVSADGYGRADGVGALYIKRLRDAIAHGDPIRSIIRGSAINANGRTAGVSLPSVHGQASVIRKALSRAMLSPDDIDYVECHGTGTKVGDSIEVEALAKVFQRTVKDPTLLIGSIKSNVGHSEAASGITSIIKAIMVMEHGLIPPTYGLTIINPKLMLEERNIAIPTKVTAWPDSPFHSSFRPRRIGINSFGYGGANAHCILESFPVLDPKLSASKHSRPIATQSQLILPLSAASVPSLAARVTDFEKLDFCHISLSDLAYTLGVRRTQLPVRGFFIASGTESIQQLFHPEKFTTSTAHAINHNLPYAFVFTGQGSQWPGMGRELLEEFSDFRCAIVEMDKTLQTLPHAPTWSLQETILETKDPNLIHYPERSQPCCTAIQVALIQLLASWDIIPTITVGHSSGEIAAAFAAGYISPAEAIIIAYYRGYVVSKAHLDDPTVVEGSMMAVGLSERSAEEEILTYGLGSQLGIACINSPESVTISGDKMAVEKLLPVLIEKGVYARILKTGGQAYHSHHMLRIGHRYEALLDDVLPSAGPSPRPQHGATFVSSVFVGVKSSGFGAHYWRQNLESQVRFEPAISFIQRQSDHFFIELGPHSSLDLPITQILGKAKISTTRVKYAAPIKRDLCALRSILNFTGSLWLQGCKINWSKVNGLQEPLQSSRWSYRVVASLPPYRFNYEEAHWTESRSSLECRQRKYLRHELLGLLMPGGNGRDYIFRNLLNVHDIPWIQDHKLGETVVFPGSGYLAMAMEAIMQVTSINRTIRHSFFFTNVNITNALALSTDHQSQRELFLSIHKTNLTKAATSSKWWEFNVSTYANGSSISHATGSIAVEVFKAGLLSKYQPPSDSLELTAKRTWYERLDEQGINYGSTFQTITHFKTPRIKSLLCCAADAPLLTLTAVSASGGVPSDLRGVVPTRITSAIINTVSIPSGSSCHMNCLVQRTGFGSIESGSELVQSNGEVAVQFDQVKLMPYSAGTKSIREIEKRHPVLRLLWKPDVYSLSFMPAPTLAKVLHSFSEKMNLVLSDTSLLKLGGALDLLVHKEPQARILELGNENNELTTFLLSIVSSHSEFRRFSSYSTGYFNSYGSIIGGPVDPATGQRSSELVDLSSSLFNLILVVAAQPHIRSFLPRVLSSLDENALILILGSRTELEGFDSSGVAYLECPIDDNTAIFIARRAPAKQRELSMKPKFLIVERERSPLGSELMHALQAVQGEVVRTTLEDLTAKKVLPGITIFNLCELYSPLLNRINDQEMKRVKMMTDNAACLVWVTGGNIIRGCKPDLALAAGLARAVGMEQPSLKFYTYDVDAPDTHVDLTARYILSILDQQGPKTDMEFAQRDGIVHVSRLVPDDDLNALFRNKQGLETTTLSLKEAKHVQLSIRRPGQFDSVFFRQQEASLCLSPDKVRIKVASASINAKDFYVLAGKVETKDATCQCECTGIIVQVGSAVTDFAVGDRVVAMAPMNIETYQTLPTWACYKLEKQDNLDVCATLPVVYSTALYALHYRARIQLGESILIHSGAGGVGIAAIELALAAGAEVFTTVSTDEKRDYLIETFGLKPSNIFNSRGTSFLEGILQATAGRGVNVVINSLTGDQLQATWRCVADFGRFVEIGKTDISTAGRLEMDQFSKSTTFTAFDLSHLYYNKDQQSIWHSLLYQVMDLYHQGKIAASMPARVFDISKAADAFRLFASRNRIGKIGINFENHDSEIMVHKQKYATSFYPDKCYVMIGCLGGLGRTLTRWMASRGARKFAFLGRSGLQKASALNLIQDLNAIGAESIVITGDVCDQTDVEAVIDAAAALGRIGGIVQAAMGLNEAIFAEMPTSYWRTAIDPKVKGSWNLYNVLKEKNGITQLDFFLMTSSVSGSVGTATEANYCAANYFLDIFARYLRNKELPGISVGLGMISEVGYLHENPDIEALLRRKGIQPINANDMLQIIDLALSSANSMIGTDLPYDELAAYHLLTGLEASGIQELHKKGFEGNHPVLRDSRSGLLATALGENASNSLQHGQRGDLPAEIIKGMEAGQALKEAVLNHVRNRFANLVLMKPDTMVTGKPLEEYGMDSMLGAELRTWLYQTLMVDVPLSMLLGKTCTLEDLSGIAAATIEGKRTELES</sequence>
<organism evidence="1 2">
    <name type="scientific">Xylaria curta</name>
    <dbReference type="NCBI Taxonomy" id="42375"/>
    <lineage>
        <taxon>Eukaryota</taxon>
        <taxon>Fungi</taxon>
        <taxon>Dikarya</taxon>
        <taxon>Ascomycota</taxon>
        <taxon>Pezizomycotina</taxon>
        <taxon>Sordariomycetes</taxon>
        <taxon>Xylariomycetidae</taxon>
        <taxon>Xylariales</taxon>
        <taxon>Xylariaceae</taxon>
        <taxon>Xylaria</taxon>
    </lineage>
</organism>
<protein>
    <submittedName>
        <fullName evidence="1">Uncharacterized protein</fullName>
    </submittedName>
</protein>
<name>A0ACC1PQI3_9PEZI</name>
<proteinExistence type="predicted"/>
<accession>A0ACC1PQI3</accession>
<gene>
    <name evidence="1" type="ORF">NUW58_g976</name>
</gene>
<dbReference type="Proteomes" id="UP001143856">
    <property type="component" value="Unassembled WGS sequence"/>
</dbReference>
<evidence type="ECO:0000313" key="2">
    <source>
        <dbReference type="Proteomes" id="UP001143856"/>
    </source>
</evidence>
<keyword evidence="2" id="KW-1185">Reference proteome</keyword>